<gene>
    <name evidence="1" type="ORF">F7R03_28975</name>
</gene>
<reference evidence="1 2" key="1">
    <citation type="submission" date="2019-09" db="EMBL/GenBank/DDBJ databases">
        <title>Draft genome sequences of 48 bacterial type strains from the CCUG.</title>
        <authorList>
            <person name="Tunovic T."/>
            <person name="Pineiro-Iglesias B."/>
            <person name="Unosson C."/>
            <person name="Inganas E."/>
            <person name="Ohlen M."/>
            <person name="Cardew S."/>
            <person name="Jensie-Markopoulos S."/>
            <person name="Salva-Serra F."/>
            <person name="Jaen-Luchoro D."/>
            <person name="Karlsson R."/>
            <person name="Svensson-Stadler L."/>
            <person name="Chun J."/>
            <person name="Moore E."/>
        </authorList>
    </citation>
    <scope>NUCLEOTIDE SEQUENCE [LARGE SCALE GENOMIC DNA]</scope>
    <source>
        <strain evidence="1 2">CCUG 51524</strain>
    </source>
</reference>
<dbReference type="AlphaFoldDB" id="A0A6H9RZB5"/>
<name>A0A6H9RZB5_9PSED</name>
<comment type="caution">
    <text evidence="1">The sequence shown here is derived from an EMBL/GenBank/DDBJ whole genome shotgun (WGS) entry which is preliminary data.</text>
</comment>
<feature type="non-terminal residue" evidence="1">
    <location>
        <position position="41"/>
    </location>
</feature>
<organism evidence="1 2">
    <name type="scientific">Pseudomonas palleroniana</name>
    <dbReference type="NCBI Taxonomy" id="191390"/>
    <lineage>
        <taxon>Bacteria</taxon>
        <taxon>Pseudomonadati</taxon>
        <taxon>Pseudomonadota</taxon>
        <taxon>Gammaproteobacteria</taxon>
        <taxon>Pseudomonadales</taxon>
        <taxon>Pseudomonadaceae</taxon>
        <taxon>Pseudomonas</taxon>
    </lineage>
</organism>
<dbReference type="EMBL" id="VZPQ01000217">
    <property type="protein sequence ID" value="KAB0556937.1"/>
    <property type="molecule type" value="Genomic_DNA"/>
</dbReference>
<dbReference type="Proteomes" id="UP000423257">
    <property type="component" value="Unassembled WGS sequence"/>
</dbReference>
<keyword evidence="1" id="KW-0547">Nucleotide-binding</keyword>
<protein>
    <submittedName>
        <fullName evidence="1">Holliday junction branch migration DNA helicase RuvB</fullName>
    </submittedName>
</protein>
<accession>A0A6H9RZB5</accession>
<keyword evidence="1" id="KW-0378">Hydrolase</keyword>
<dbReference type="GO" id="GO:0004386">
    <property type="term" value="F:helicase activity"/>
    <property type="evidence" value="ECO:0007669"/>
    <property type="project" value="UniProtKB-KW"/>
</dbReference>
<evidence type="ECO:0000313" key="2">
    <source>
        <dbReference type="Proteomes" id="UP000423257"/>
    </source>
</evidence>
<keyword evidence="1" id="KW-0347">Helicase</keyword>
<evidence type="ECO:0000313" key="1">
    <source>
        <dbReference type="EMBL" id="KAB0556937.1"/>
    </source>
</evidence>
<proteinExistence type="predicted"/>
<sequence>MIEADRLIAATGAPRDREEIQDRAIRPVSLADYIGQPTVRE</sequence>
<keyword evidence="1" id="KW-0067">ATP-binding</keyword>